<organism evidence="2 3">
    <name type="scientific">Winogradskyella thalassocola</name>
    <dbReference type="NCBI Taxonomy" id="262004"/>
    <lineage>
        <taxon>Bacteria</taxon>
        <taxon>Pseudomonadati</taxon>
        <taxon>Bacteroidota</taxon>
        <taxon>Flavobacteriia</taxon>
        <taxon>Flavobacteriales</taxon>
        <taxon>Flavobacteriaceae</taxon>
        <taxon>Winogradskyella</taxon>
    </lineage>
</organism>
<protein>
    <recommendedName>
        <fullName evidence="4">Lipoprotein</fullName>
    </recommendedName>
</protein>
<feature type="signal peptide" evidence="1">
    <location>
        <begin position="1"/>
        <end position="22"/>
    </location>
</feature>
<dbReference type="PROSITE" id="PS51257">
    <property type="entry name" value="PROKAR_LIPOPROTEIN"/>
    <property type="match status" value="1"/>
</dbReference>
<reference evidence="3" key="1">
    <citation type="submission" date="2016-10" db="EMBL/GenBank/DDBJ databases">
        <authorList>
            <person name="Varghese N."/>
            <person name="Submissions S."/>
        </authorList>
    </citation>
    <scope>NUCLEOTIDE SEQUENCE [LARGE SCALE GENOMIC DNA]</scope>
    <source>
        <strain evidence="3">DSM 15363</strain>
    </source>
</reference>
<evidence type="ECO:0000313" key="2">
    <source>
        <dbReference type="EMBL" id="SDI40229.1"/>
    </source>
</evidence>
<sequence length="254" mass="28679">MKKVFTVISCAFIMLLTSCQFSENIYINEDGSGKVKFSMDASEMMDVLGQLGENASDEMSKAVDSTIIFKDFLVEYKDSIANLSVGEQEKIKAMEDYKIHMVMNPDKKKMFFDLETDFDDASELRDMYKAMNSFNNLKGDDTASDNLPLSPFSSMGNEGSTLVSYSYDGTVFKRSAEIIDLEKHQKSLDSIDKSAIMLGSSKYIINYHFPKAVKSFSKEGAMYSEDRKTVTYEVGFIDMLKDPEILNIEVVLED</sequence>
<dbReference type="EMBL" id="FNCZ01000010">
    <property type="protein sequence ID" value="SDI40229.1"/>
    <property type="molecule type" value="Genomic_DNA"/>
</dbReference>
<dbReference type="RefSeq" id="WP_092470475.1">
    <property type="nucleotide sequence ID" value="NZ_FNCZ01000010.1"/>
</dbReference>
<evidence type="ECO:0008006" key="4">
    <source>
        <dbReference type="Google" id="ProtNLM"/>
    </source>
</evidence>
<name>A0A1G8KA49_9FLAO</name>
<evidence type="ECO:0000256" key="1">
    <source>
        <dbReference type="SAM" id="SignalP"/>
    </source>
</evidence>
<dbReference type="STRING" id="262004.SAMN04489796_110117"/>
<gene>
    <name evidence="2" type="ORF">SAMN04489796_110117</name>
</gene>
<proteinExistence type="predicted"/>
<accession>A0A1G8KA49</accession>
<evidence type="ECO:0000313" key="3">
    <source>
        <dbReference type="Proteomes" id="UP000199492"/>
    </source>
</evidence>
<dbReference type="OrthoDB" id="978531at2"/>
<dbReference type="AlphaFoldDB" id="A0A1G8KA49"/>
<keyword evidence="3" id="KW-1185">Reference proteome</keyword>
<feature type="chain" id="PRO_5011540648" description="Lipoprotein" evidence="1">
    <location>
        <begin position="23"/>
        <end position="254"/>
    </location>
</feature>
<dbReference type="Proteomes" id="UP000199492">
    <property type="component" value="Unassembled WGS sequence"/>
</dbReference>
<keyword evidence="1" id="KW-0732">Signal</keyword>